<dbReference type="InterPro" id="IPR016181">
    <property type="entry name" value="Acyl_CoA_acyltransferase"/>
</dbReference>
<evidence type="ECO:0000259" key="1">
    <source>
        <dbReference type="PROSITE" id="PS51729"/>
    </source>
</evidence>
<dbReference type="KEGG" id="cok:COCCU_10630"/>
<dbReference type="RefSeq" id="WP_156231467.1">
    <property type="nucleotide sequence ID" value="NZ_CP046455.1"/>
</dbReference>
<keyword evidence="3" id="KW-1185">Reference proteome</keyword>
<evidence type="ECO:0000313" key="2">
    <source>
        <dbReference type="EMBL" id="QGU08045.1"/>
    </source>
</evidence>
<dbReference type="PANTHER" id="PTHR31435:SF10">
    <property type="entry name" value="BSR4717 PROTEIN"/>
    <property type="match status" value="1"/>
</dbReference>
<proteinExistence type="predicted"/>
<dbReference type="AlphaFoldDB" id="A0A6B8W9U5"/>
<evidence type="ECO:0000313" key="3">
    <source>
        <dbReference type="Proteomes" id="UP000424462"/>
    </source>
</evidence>
<organism evidence="2 3">
    <name type="scientific">Corynebacterium occultum</name>
    <dbReference type="NCBI Taxonomy" id="2675219"/>
    <lineage>
        <taxon>Bacteria</taxon>
        <taxon>Bacillati</taxon>
        <taxon>Actinomycetota</taxon>
        <taxon>Actinomycetes</taxon>
        <taxon>Mycobacteriales</taxon>
        <taxon>Corynebacteriaceae</taxon>
        <taxon>Corynebacterium</taxon>
    </lineage>
</organism>
<dbReference type="Pfam" id="PF14542">
    <property type="entry name" value="Acetyltransf_CG"/>
    <property type="match status" value="1"/>
</dbReference>
<protein>
    <recommendedName>
        <fullName evidence="1">N-acetyltransferase domain-containing protein</fullName>
    </recommendedName>
</protein>
<dbReference type="Proteomes" id="UP000424462">
    <property type="component" value="Chromosome"/>
</dbReference>
<dbReference type="SUPFAM" id="SSF55729">
    <property type="entry name" value="Acyl-CoA N-acyltransferases (Nat)"/>
    <property type="match status" value="1"/>
</dbReference>
<name>A0A6B8W9U5_9CORY</name>
<dbReference type="InterPro" id="IPR045057">
    <property type="entry name" value="Gcn5-rel_NAT"/>
</dbReference>
<dbReference type="EMBL" id="CP046455">
    <property type="protein sequence ID" value="QGU08045.1"/>
    <property type="molecule type" value="Genomic_DNA"/>
</dbReference>
<reference evidence="2 3" key="1">
    <citation type="submission" date="2019-11" db="EMBL/GenBank/DDBJ databases">
        <title>Complete genome sequence of Corynebacterium kalinowskii 1959, a novel Corynebacterium species isolated from soil of a small paddock in Vilsendorf, Germany.</title>
        <authorList>
            <person name="Schaffert L."/>
            <person name="Ruwe M."/>
            <person name="Milse J."/>
            <person name="Hanuschka K."/>
            <person name="Ortseifen V."/>
            <person name="Droste J."/>
            <person name="Brandt D."/>
            <person name="Schlueter L."/>
            <person name="Kutter Y."/>
            <person name="Vinke S."/>
            <person name="Viehoefer P."/>
            <person name="Jacob L."/>
            <person name="Luebke N.-C."/>
            <person name="Schulte-Berndt E."/>
            <person name="Hain C."/>
            <person name="Linder M."/>
            <person name="Schmidt P."/>
            <person name="Wollenschlaeger L."/>
            <person name="Luttermann T."/>
            <person name="Thieme E."/>
            <person name="Hassa J."/>
            <person name="Haak M."/>
            <person name="Wittchen M."/>
            <person name="Mentz A."/>
            <person name="Persicke M."/>
            <person name="Busche T."/>
            <person name="Ruckert C."/>
        </authorList>
    </citation>
    <scope>NUCLEOTIDE SEQUENCE [LARGE SCALE GENOMIC DNA]</scope>
    <source>
        <strain evidence="2 3">2039</strain>
    </source>
</reference>
<dbReference type="PANTHER" id="PTHR31435">
    <property type="entry name" value="PROTEIN NATD1"/>
    <property type="match status" value="1"/>
</dbReference>
<dbReference type="Gene3D" id="3.40.630.30">
    <property type="match status" value="1"/>
</dbReference>
<dbReference type="InterPro" id="IPR031165">
    <property type="entry name" value="GNAT_YJDJ"/>
</dbReference>
<dbReference type="PROSITE" id="PS51729">
    <property type="entry name" value="GNAT_YJDJ"/>
    <property type="match status" value="1"/>
</dbReference>
<feature type="domain" description="N-acetyltransferase" evidence="1">
    <location>
        <begin position="13"/>
        <end position="109"/>
    </location>
</feature>
<gene>
    <name evidence="2" type="ORF">COCCU_10630</name>
</gene>
<accession>A0A6B8W9U5</accession>
<sequence length="117" mass="12995">MSTDKHGTSVSVVKEEHLHRFSLRYPDTAELAGFTEYRDREGERIFFHTEIDEAFGGRGLAGIVVTQALAATTAEGLKIVAVCPFVKTHLERKGHDGPFRNPTPADITWIRGELEGE</sequence>